<evidence type="ECO:0000313" key="2">
    <source>
        <dbReference type="EMBL" id="MDV5823851.1"/>
    </source>
</evidence>
<keyword evidence="3" id="KW-1185">Reference proteome</keyword>
<name>A0ABU3ZWE8_9SPHN</name>
<feature type="transmembrane region" description="Helical" evidence="1">
    <location>
        <begin position="229"/>
        <end position="247"/>
    </location>
</feature>
<dbReference type="InterPro" id="IPR001646">
    <property type="entry name" value="5peptide_repeat"/>
</dbReference>
<keyword evidence="1" id="KW-0472">Membrane</keyword>
<protein>
    <submittedName>
        <fullName evidence="2">Pentapeptide repeat-containing protein</fullName>
    </submittedName>
</protein>
<sequence>MLQHHRFDDMNANKAEFIDCDFSYSVFERAYFHSAKFMNCKFIGCRFYDSNLRGASFPGSDFRYATFHRTLLETREIIAILPQEPNLKRDSLQNLRANAAEIGNFASQREFVLAEINAAIDHELRALRGTEDYYRRKYHGFFPKSQAALKYFGLRFSGLLWGHGERPLLLVFSAATFVVALSLINAWSVLPRVGWEATGSGLKVLGYCFDQFWDAAPDMTYKGYPLVDYVLIGLWYLYIGLFISILFKSISHR</sequence>
<accession>A0ABU3ZWE8</accession>
<dbReference type="EMBL" id="JAPTHD010000003">
    <property type="protein sequence ID" value="MDV5823851.1"/>
    <property type="molecule type" value="Genomic_DNA"/>
</dbReference>
<dbReference type="Pfam" id="PF13599">
    <property type="entry name" value="Pentapeptide_4"/>
    <property type="match status" value="1"/>
</dbReference>
<gene>
    <name evidence="2" type="ORF">O0R41_09610</name>
</gene>
<dbReference type="SUPFAM" id="SSF141571">
    <property type="entry name" value="Pentapeptide repeat-like"/>
    <property type="match status" value="1"/>
</dbReference>
<proteinExistence type="predicted"/>
<organism evidence="2 3">
    <name type="scientific">Sphingobium naphthae</name>
    <dbReference type="NCBI Taxonomy" id="1886786"/>
    <lineage>
        <taxon>Bacteria</taxon>
        <taxon>Pseudomonadati</taxon>
        <taxon>Pseudomonadota</taxon>
        <taxon>Alphaproteobacteria</taxon>
        <taxon>Sphingomonadales</taxon>
        <taxon>Sphingomonadaceae</taxon>
        <taxon>Sphingobium</taxon>
    </lineage>
</organism>
<dbReference type="Gene3D" id="2.160.20.80">
    <property type="entry name" value="E3 ubiquitin-protein ligase SopA"/>
    <property type="match status" value="1"/>
</dbReference>
<dbReference type="Proteomes" id="UP001185984">
    <property type="component" value="Unassembled WGS sequence"/>
</dbReference>
<evidence type="ECO:0000313" key="3">
    <source>
        <dbReference type="Proteomes" id="UP001185984"/>
    </source>
</evidence>
<evidence type="ECO:0000256" key="1">
    <source>
        <dbReference type="SAM" id="Phobius"/>
    </source>
</evidence>
<feature type="transmembrane region" description="Helical" evidence="1">
    <location>
        <begin position="168"/>
        <end position="190"/>
    </location>
</feature>
<keyword evidence="1" id="KW-0812">Transmembrane</keyword>
<dbReference type="RefSeq" id="WP_317516720.1">
    <property type="nucleotide sequence ID" value="NZ_JAPTHD010000003.1"/>
</dbReference>
<comment type="caution">
    <text evidence="2">The sequence shown here is derived from an EMBL/GenBank/DDBJ whole genome shotgun (WGS) entry which is preliminary data.</text>
</comment>
<keyword evidence="1" id="KW-1133">Transmembrane helix</keyword>
<reference evidence="3" key="1">
    <citation type="journal article" date="2022" name="J Environ Chem Eng">
        <title>Biodegradation of petroleum oil using a constructed nonpathogenic and heavy metal-tolerant bacterial consortium isolated from marine sponges.</title>
        <authorList>
            <person name="Dechsakulwatana C."/>
            <person name="Rungsihiranrut A."/>
            <person name="Muangchinda C."/>
            <person name="Ningthoujam R."/>
            <person name="Klankeo P."/>
            <person name="Pinyakong O."/>
        </authorList>
    </citation>
    <scope>NUCLEOTIDE SEQUENCE [LARGE SCALE GENOMIC DNA]</scope>
    <source>
        <strain evidence="3">MO2-4</strain>
    </source>
</reference>